<dbReference type="KEGG" id="smo:SELMODRAFT_91805"/>
<dbReference type="HOGENOM" id="CLU_031567_2_0_1"/>
<evidence type="ECO:0000313" key="4">
    <source>
        <dbReference type="Proteomes" id="UP000001514"/>
    </source>
</evidence>
<dbReference type="GO" id="GO:0003690">
    <property type="term" value="F:double-stranded DNA binding"/>
    <property type="evidence" value="ECO:0000318"/>
    <property type="project" value="GO_Central"/>
</dbReference>
<accession>D8RED6</accession>
<dbReference type="EMBL" id="GL377580">
    <property type="protein sequence ID" value="EFJ28148.1"/>
    <property type="molecule type" value="Genomic_DNA"/>
</dbReference>
<dbReference type="FunFam" id="1.10.10.10:FF:000333">
    <property type="entry name" value="enhanced ethylene response protein 5"/>
    <property type="match status" value="1"/>
</dbReference>
<evidence type="ECO:0000313" key="3">
    <source>
        <dbReference type="EMBL" id="EFJ29641.1"/>
    </source>
</evidence>
<dbReference type="PANTHER" id="PTHR12732">
    <property type="entry name" value="UNCHARACTERIZED PROTEASOME COMPONENT REGION PCI-CONTAINING"/>
    <property type="match status" value="1"/>
</dbReference>
<dbReference type="PROSITE" id="PS50250">
    <property type="entry name" value="PCI"/>
    <property type="match status" value="1"/>
</dbReference>
<dbReference type="GO" id="GO:0070390">
    <property type="term" value="C:transcription export complex 2"/>
    <property type="evidence" value="ECO:0000318"/>
    <property type="project" value="GO_Central"/>
</dbReference>
<dbReference type="SMART" id="SM00753">
    <property type="entry name" value="PAM"/>
    <property type="match status" value="1"/>
</dbReference>
<dbReference type="EMBL" id="GL377577">
    <property type="protein sequence ID" value="EFJ29641.1"/>
    <property type="molecule type" value="Genomic_DNA"/>
</dbReference>
<dbReference type="GO" id="GO:0000973">
    <property type="term" value="P:post-transcriptional tethering of RNA polymerase II gene DNA at nuclear periphery"/>
    <property type="evidence" value="ECO:0000318"/>
    <property type="project" value="GO_Central"/>
</dbReference>
<dbReference type="InParanoid" id="D8RED6"/>
<evidence type="ECO:0000313" key="2">
    <source>
        <dbReference type="EMBL" id="EFJ28148.1"/>
    </source>
</evidence>
<reference evidence="3 4" key="1">
    <citation type="journal article" date="2011" name="Science">
        <title>The Selaginella genome identifies genetic changes associated with the evolution of vascular plants.</title>
        <authorList>
            <person name="Banks J.A."/>
            <person name="Nishiyama T."/>
            <person name="Hasebe M."/>
            <person name="Bowman J.L."/>
            <person name="Gribskov M."/>
            <person name="dePamphilis C."/>
            <person name="Albert V.A."/>
            <person name="Aono N."/>
            <person name="Aoyama T."/>
            <person name="Ambrose B.A."/>
            <person name="Ashton N.W."/>
            <person name="Axtell M.J."/>
            <person name="Barker E."/>
            <person name="Barker M.S."/>
            <person name="Bennetzen J.L."/>
            <person name="Bonawitz N.D."/>
            <person name="Chapple C."/>
            <person name="Cheng C."/>
            <person name="Correa L.G."/>
            <person name="Dacre M."/>
            <person name="DeBarry J."/>
            <person name="Dreyer I."/>
            <person name="Elias M."/>
            <person name="Engstrom E.M."/>
            <person name="Estelle M."/>
            <person name="Feng L."/>
            <person name="Finet C."/>
            <person name="Floyd S.K."/>
            <person name="Frommer W.B."/>
            <person name="Fujita T."/>
            <person name="Gramzow L."/>
            <person name="Gutensohn M."/>
            <person name="Harholt J."/>
            <person name="Hattori M."/>
            <person name="Heyl A."/>
            <person name="Hirai T."/>
            <person name="Hiwatashi Y."/>
            <person name="Ishikawa M."/>
            <person name="Iwata M."/>
            <person name="Karol K.G."/>
            <person name="Koehler B."/>
            <person name="Kolukisaoglu U."/>
            <person name="Kubo M."/>
            <person name="Kurata T."/>
            <person name="Lalonde S."/>
            <person name="Li K."/>
            <person name="Li Y."/>
            <person name="Litt A."/>
            <person name="Lyons E."/>
            <person name="Manning G."/>
            <person name="Maruyama T."/>
            <person name="Michael T.P."/>
            <person name="Mikami K."/>
            <person name="Miyazaki S."/>
            <person name="Morinaga S."/>
            <person name="Murata T."/>
            <person name="Mueller-Roeber B."/>
            <person name="Nelson D.R."/>
            <person name="Obara M."/>
            <person name="Oguri Y."/>
            <person name="Olmstead R.G."/>
            <person name="Onodera N."/>
            <person name="Petersen B.L."/>
            <person name="Pils B."/>
            <person name="Prigge M."/>
            <person name="Rensing S.A."/>
            <person name="Riano-Pachon D.M."/>
            <person name="Roberts A.W."/>
            <person name="Sato Y."/>
            <person name="Scheller H.V."/>
            <person name="Schulz B."/>
            <person name="Schulz C."/>
            <person name="Shakirov E.V."/>
            <person name="Shibagaki N."/>
            <person name="Shinohara N."/>
            <person name="Shippen D.E."/>
            <person name="Soerensen I."/>
            <person name="Sotooka R."/>
            <person name="Sugimoto N."/>
            <person name="Sugita M."/>
            <person name="Sumikawa N."/>
            <person name="Tanurdzic M."/>
            <person name="Theissen G."/>
            <person name="Ulvskov P."/>
            <person name="Wakazuki S."/>
            <person name="Weng J.K."/>
            <person name="Willats W.W."/>
            <person name="Wipf D."/>
            <person name="Wolf P.G."/>
            <person name="Yang L."/>
            <person name="Zimmer A.D."/>
            <person name="Zhu Q."/>
            <person name="Mitros T."/>
            <person name="Hellsten U."/>
            <person name="Loque D."/>
            <person name="Otillar R."/>
            <person name="Salamov A."/>
            <person name="Schmutz J."/>
            <person name="Shapiro H."/>
            <person name="Lindquist E."/>
            <person name="Lucas S."/>
            <person name="Rokhsar D."/>
            <person name="Grigoriev I.V."/>
        </authorList>
    </citation>
    <scope>NUCLEOTIDE SEQUENCE [LARGE SCALE GENOMIC DNA]</scope>
</reference>
<dbReference type="OrthoDB" id="10252687at2759"/>
<dbReference type="OMA" id="INRMFTL"/>
<protein>
    <recommendedName>
        <fullName evidence="1">PCI domain-containing protein</fullName>
    </recommendedName>
</protein>
<dbReference type="InterPro" id="IPR045114">
    <property type="entry name" value="Csn12-like"/>
</dbReference>
<sequence length="411" mass="47085">MEGSGGFVDRRLADYVSLITDSLASQDGSAFAAALAINATNSYAETVSSCLDHTKDPARILKQVDKHAPLGEMLLHHTRAMQCYHQNRYVDAYNSLEKSANAFLQEYRNWESTWAMEALHVIVYALRTVGEMADREMAMNGKAPDKLKGAGSFLMKVFGAIQGKGPKRVGALYVTCQLFKIYFKLGTVHMCRSVIRSIDTSRFFDFEDFPAKDRVTYMYYTGRLEVFNDNVSAADRKLTYALERCDPFKKANIRMILKYLVPVRLALGVLPKESLLTKYNLSEYIDVVRALKRGDVRLLRRALKANENNFFRSGVYLVLEKLESHVYRRLLRKIYNIQKQRDPGRAHQVRMEVILKAMKWLEVDMDMDEVECSMAILIHKALMKGYFSHKSRVVVLSKQDPFPKLAGRQQQ</sequence>
<dbReference type="AlphaFoldDB" id="D8RED6"/>
<dbReference type="Gramene" id="EFJ29641">
    <property type="protein sequence ID" value="EFJ29641"/>
    <property type="gene ID" value="SELMODRAFT_91805"/>
</dbReference>
<dbReference type="Gene3D" id="1.10.10.10">
    <property type="entry name" value="Winged helix-like DNA-binding domain superfamily/Winged helix DNA-binding domain"/>
    <property type="match status" value="1"/>
</dbReference>
<organism evidence="4">
    <name type="scientific">Selaginella moellendorffii</name>
    <name type="common">Spikemoss</name>
    <dbReference type="NCBI Taxonomy" id="88036"/>
    <lineage>
        <taxon>Eukaryota</taxon>
        <taxon>Viridiplantae</taxon>
        <taxon>Streptophyta</taxon>
        <taxon>Embryophyta</taxon>
        <taxon>Tracheophyta</taxon>
        <taxon>Lycopodiopsida</taxon>
        <taxon>Selaginellales</taxon>
        <taxon>Selaginellaceae</taxon>
        <taxon>Selaginella</taxon>
    </lineage>
</organism>
<dbReference type="Pfam" id="PF01399">
    <property type="entry name" value="PCI"/>
    <property type="match status" value="1"/>
</dbReference>
<dbReference type="PANTHER" id="PTHR12732:SF0">
    <property type="entry name" value="PCI DOMAIN-CONTAINING PROTEIN 2"/>
    <property type="match status" value="1"/>
</dbReference>
<dbReference type="Gramene" id="EFJ28148">
    <property type="protein sequence ID" value="EFJ28148"/>
    <property type="gene ID" value="SELMODRAFT_94182"/>
</dbReference>
<keyword evidence="4" id="KW-1185">Reference proteome</keyword>
<dbReference type="FunCoup" id="D8RED6">
    <property type="interactions" value="4573"/>
</dbReference>
<dbReference type="InterPro" id="IPR036388">
    <property type="entry name" value="WH-like_DNA-bd_sf"/>
</dbReference>
<gene>
    <name evidence="3" type="ORF">SELMODRAFT_91805</name>
    <name evidence="2" type="ORF">SELMODRAFT_94182</name>
</gene>
<dbReference type="InterPro" id="IPR000717">
    <property type="entry name" value="PCI_dom"/>
</dbReference>
<dbReference type="Proteomes" id="UP000001514">
    <property type="component" value="Unassembled WGS sequence"/>
</dbReference>
<dbReference type="KEGG" id="smo:SELMODRAFT_94182"/>
<dbReference type="GO" id="GO:0016973">
    <property type="term" value="P:poly(A)+ mRNA export from nucleus"/>
    <property type="evidence" value="ECO:0000318"/>
    <property type="project" value="GO_Central"/>
</dbReference>
<name>D8RED6_SELML</name>
<dbReference type="STRING" id="88036.D8RED6"/>
<evidence type="ECO:0000259" key="1">
    <source>
        <dbReference type="PROSITE" id="PS50250"/>
    </source>
</evidence>
<dbReference type="GO" id="GO:0006368">
    <property type="term" value="P:transcription elongation by RNA polymerase II"/>
    <property type="evidence" value="ECO:0000318"/>
    <property type="project" value="GO_Central"/>
</dbReference>
<dbReference type="eggNOG" id="KOG2688">
    <property type="taxonomic scope" value="Eukaryota"/>
</dbReference>
<feature type="domain" description="PCI" evidence="1">
    <location>
        <begin position="215"/>
        <end position="401"/>
    </location>
</feature>
<proteinExistence type="predicted"/>
<dbReference type="GO" id="GO:0003723">
    <property type="term" value="F:RNA binding"/>
    <property type="evidence" value="ECO:0000318"/>
    <property type="project" value="GO_Central"/>
</dbReference>